<reference evidence="2" key="1">
    <citation type="submission" date="2018-02" db="EMBL/GenBank/DDBJ databases">
        <title>Rhizophora mucronata_Transcriptome.</title>
        <authorList>
            <person name="Meera S.P."/>
            <person name="Sreeshan A."/>
            <person name="Augustine A."/>
        </authorList>
    </citation>
    <scope>NUCLEOTIDE SEQUENCE</scope>
    <source>
        <tissue evidence="2">Leaf</tissue>
    </source>
</reference>
<feature type="transmembrane region" description="Helical" evidence="1">
    <location>
        <begin position="20"/>
        <end position="38"/>
    </location>
</feature>
<protein>
    <submittedName>
        <fullName evidence="2">Uncharacterized protein</fullName>
    </submittedName>
</protein>
<keyword evidence="1" id="KW-0472">Membrane</keyword>
<dbReference type="EMBL" id="GGEC01066522">
    <property type="protein sequence ID" value="MBX47006.1"/>
    <property type="molecule type" value="Transcribed_RNA"/>
</dbReference>
<dbReference type="AlphaFoldDB" id="A0A2P2NWW4"/>
<keyword evidence="1" id="KW-0812">Transmembrane</keyword>
<evidence type="ECO:0000256" key="1">
    <source>
        <dbReference type="SAM" id="Phobius"/>
    </source>
</evidence>
<keyword evidence="1" id="KW-1133">Transmembrane helix</keyword>
<accession>A0A2P2NWW4</accession>
<organism evidence="2">
    <name type="scientific">Rhizophora mucronata</name>
    <name type="common">Asiatic mangrove</name>
    <dbReference type="NCBI Taxonomy" id="61149"/>
    <lineage>
        <taxon>Eukaryota</taxon>
        <taxon>Viridiplantae</taxon>
        <taxon>Streptophyta</taxon>
        <taxon>Embryophyta</taxon>
        <taxon>Tracheophyta</taxon>
        <taxon>Spermatophyta</taxon>
        <taxon>Magnoliopsida</taxon>
        <taxon>eudicotyledons</taxon>
        <taxon>Gunneridae</taxon>
        <taxon>Pentapetalae</taxon>
        <taxon>rosids</taxon>
        <taxon>fabids</taxon>
        <taxon>Malpighiales</taxon>
        <taxon>Rhizophoraceae</taxon>
        <taxon>Rhizophora</taxon>
    </lineage>
</organism>
<proteinExistence type="predicted"/>
<sequence>MHHVIVLHIHVNAFYVETFYVYLSILVLVDALLLMLGIQHIYI</sequence>
<evidence type="ECO:0000313" key="2">
    <source>
        <dbReference type="EMBL" id="MBX47006.1"/>
    </source>
</evidence>
<name>A0A2P2NWW4_RHIMU</name>